<sequence length="29" mass="3265">MWSREATDQVPAQVLQKAAIALEMITYAE</sequence>
<comment type="caution">
    <text evidence="1">The sequence shown here is derived from an EMBL/GenBank/DDBJ whole genome shotgun (WGS) entry which is preliminary data.</text>
</comment>
<organism evidence="1 2">
    <name type="scientific">Xylella taiwanensis</name>
    <dbReference type="NCBI Taxonomy" id="1444770"/>
    <lineage>
        <taxon>Bacteria</taxon>
        <taxon>Pseudomonadati</taxon>
        <taxon>Pseudomonadota</taxon>
        <taxon>Gammaproteobacteria</taxon>
        <taxon>Lysobacterales</taxon>
        <taxon>Lysobacteraceae</taxon>
        <taxon>Xylella</taxon>
    </lineage>
</organism>
<protein>
    <submittedName>
        <fullName evidence="1">Uncharacterized protein</fullName>
    </submittedName>
</protein>
<name>Z9JL31_9GAMM</name>
<evidence type="ECO:0000313" key="1">
    <source>
        <dbReference type="EMBL" id="EWS79095.1"/>
    </source>
</evidence>
<reference evidence="1 2" key="1">
    <citation type="journal article" date="2014" name="Genome Announc.">
        <title>Draft Genome Sequence of Xylella fastidiosa Pear Leaf Scorch Strain in Taiwan.</title>
        <authorList>
            <person name="Su C.C."/>
            <person name="Deng W.L."/>
            <person name="Jan F.J."/>
            <person name="Chang C.J."/>
            <person name="Huang H."/>
            <person name="Chen J."/>
        </authorList>
    </citation>
    <scope>NUCLEOTIDE SEQUENCE [LARGE SCALE GENOMIC DNA]</scope>
    <source>
        <strain evidence="1 2">PLS229</strain>
    </source>
</reference>
<dbReference type="AlphaFoldDB" id="Z9JL31"/>
<dbReference type="EMBL" id="JDSQ01000003">
    <property type="protein sequence ID" value="EWS79095.1"/>
    <property type="molecule type" value="Genomic_DNA"/>
</dbReference>
<proteinExistence type="predicted"/>
<dbReference type="Proteomes" id="UP000020406">
    <property type="component" value="Unassembled WGS sequence"/>
</dbReference>
<gene>
    <name evidence="1" type="ORF">AF72_02675</name>
</gene>
<evidence type="ECO:0000313" key="2">
    <source>
        <dbReference type="Proteomes" id="UP000020406"/>
    </source>
</evidence>
<accession>Z9JL31</accession>